<accession>A0A1W1UV57</accession>
<dbReference type="EMBL" id="FWWV01000017">
    <property type="protein sequence ID" value="SMB85025.1"/>
    <property type="molecule type" value="Genomic_DNA"/>
</dbReference>
<evidence type="ECO:0000313" key="1">
    <source>
        <dbReference type="EMBL" id="SMB85025.1"/>
    </source>
</evidence>
<gene>
    <name evidence="1" type="ORF">SAMN05660772_02413</name>
</gene>
<keyword evidence="2" id="KW-1185">Reference proteome</keyword>
<dbReference type="RefSeq" id="WP_084257084.1">
    <property type="nucleotide sequence ID" value="NZ_FWWV01000017.1"/>
</dbReference>
<reference evidence="2" key="1">
    <citation type="submission" date="2017-04" db="EMBL/GenBank/DDBJ databases">
        <authorList>
            <person name="Varghese N."/>
            <person name="Submissions S."/>
        </authorList>
    </citation>
    <scope>NUCLEOTIDE SEQUENCE [LARGE SCALE GENOMIC DNA]</scope>
    <source>
        <strain evidence="2">DSM 23072</strain>
    </source>
</reference>
<evidence type="ECO:0000313" key="2">
    <source>
        <dbReference type="Proteomes" id="UP000192408"/>
    </source>
</evidence>
<dbReference type="STRING" id="1122938.SAMN05660772_02413"/>
<dbReference type="Proteomes" id="UP000192408">
    <property type="component" value="Unassembled WGS sequence"/>
</dbReference>
<dbReference type="AlphaFoldDB" id="A0A1W1UV57"/>
<proteinExistence type="predicted"/>
<sequence length="158" mass="17477">MARLVIFNSATSANNNPLRRLVTEFERQTLAKWASTRIQHYPLTALAAEQILAVRETVATADYLAFVLDYAELNEALPLPCGVLPNVPSVIFLAAPPSLPPHLQISSHLQIKPQVEVNARLTAQFNNIGLQHLQFVLLQNGEQGYPQALRQLAQIMAC</sequence>
<name>A0A1W1UV57_9PAST</name>
<organism evidence="1 2">
    <name type="scientific">Pasteurella testudinis DSM 23072</name>
    <dbReference type="NCBI Taxonomy" id="1122938"/>
    <lineage>
        <taxon>Bacteria</taxon>
        <taxon>Pseudomonadati</taxon>
        <taxon>Pseudomonadota</taxon>
        <taxon>Gammaproteobacteria</taxon>
        <taxon>Pasteurellales</taxon>
        <taxon>Pasteurellaceae</taxon>
        <taxon>Pasteurella</taxon>
    </lineage>
</organism>
<protein>
    <submittedName>
        <fullName evidence="1">Uncharacterized protein</fullName>
    </submittedName>
</protein>